<evidence type="ECO:0000313" key="11">
    <source>
        <dbReference type="EMBL" id="GBF92666.1"/>
    </source>
</evidence>
<gene>
    <name evidence="11" type="ORF">Rsub_05035</name>
</gene>
<keyword evidence="7 9" id="KW-0472">Membrane</keyword>
<feature type="compositionally biased region" description="Low complexity" evidence="8">
    <location>
        <begin position="387"/>
        <end position="402"/>
    </location>
</feature>
<organism evidence="11 12">
    <name type="scientific">Raphidocelis subcapitata</name>
    <dbReference type="NCBI Taxonomy" id="307507"/>
    <lineage>
        <taxon>Eukaryota</taxon>
        <taxon>Viridiplantae</taxon>
        <taxon>Chlorophyta</taxon>
        <taxon>core chlorophytes</taxon>
        <taxon>Chlorophyceae</taxon>
        <taxon>CS clade</taxon>
        <taxon>Sphaeropleales</taxon>
        <taxon>Selenastraceae</taxon>
        <taxon>Raphidocelis</taxon>
    </lineage>
</organism>
<dbReference type="InterPro" id="IPR022764">
    <property type="entry name" value="Peptidase_S54_rhomboid_dom"/>
</dbReference>
<proteinExistence type="inferred from homology"/>
<sequence>MDGLRRDALVAYAKSTPAATRATAALLAAAFVLLPLRASSACLLPWRVLGRLEVWRLVTAPLAHASLLHLALNLLAFVPLGSHLERGMGTVRFSHVLLVLMALQAAIHLALACALAMLGLRGALRSCAVGFSGAVFALMAVDNAAARGATRSLLGRVELPAPLLPWLTLAAVQVLVPRASLLGHLAGLLAGEAWAAGLLPGAWLGDAALAQAEGSPAYSAAAARIGGCVAGTPGAVPVWRELRDGIGGGSGGGGLGSNSSVAAAWALAARGGAAAWARLPPQSRESVLRAWAHARLAAVRAWQQLAAAAPPGVAAAGAAARGAVAEFLAAHAPPRLVALCTPRRSGDGGGVGEDELEEVVSGEGEPLLPRPAAPAGSEGGGEGGAVGAATAAATAVTAPSPARRARPSQPPPSPFASQ</sequence>
<comment type="caution">
    <text evidence="11">The sequence shown here is derived from an EMBL/GenBank/DDBJ whole genome shotgun (WGS) entry which is preliminary data.</text>
</comment>
<dbReference type="STRING" id="307507.A0A2V0NYH3"/>
<comment type="subcellular location">
    <subcellularLocation>
        <location evidence="1">Membrane</location>
        <topology evidence="1">Multi-pass membrane protein</topology>
    </subcellularLocation>
</comment>
<feature type="domain" description="Peptidase S54 rhomboid" evidence="10">
    <location>
        <begin position="53"/>
        <end position="199"/>
    </location>
</feature>
<dbReference type="Gene3D" id="1.20.1540.10">
    <property type="entry name" value="Rhomboid-like"/>
    <property type="match status" value="1"/>
</dbReference>
<dbReference type="Pfam" id="PF01694">
    <property type="entry name" value="Rhomboid"/>
    <property type="match status" value="1"/>
</dbReference>
<dbReference type="PANTHER" id="PTHR43066:SF1">
    <property type="entry name" value="RHOMBOID PROTEIN 2"/>
    <property type="match status" value="1"/>
</dbReference>
<reference evidence="11 12" key="1">
    <citation type="journal article" date="2018" name="Sci. Rep.">
        <title>Raphidocelis subcapitata (=Pseudokirchneriella subcapitata) provides an insight into genome evolution and environmental adaptations in the Sphaeropleales.</title>
        <authorList>
            <person name="Suzuki S."/>
            <person name="Yamaguchi H."/>
            <person name="Nakajima N."/>
            <person name="Kawachi M."/>
        </authorList>
    </citation>
    <scope>NUCLEOTIDE SEQUENCE [LARGE SCALE GENOMIC DNA]</scope>
    <source>
        <strain evidence="11 12">NIES-35</strain>
    </source>
</reference>
<dbReference type="AlphaFoldDB" id="A0A2V0NYH3"/>
<evidence type="ECO:0000259" key="10">
    <source>
        <dbReference type="Pfam" id="PF01694"/>
    </source>
</evidence>
<dbReference type="Proteomes" id="UP000247498">
    <property type="component" value="Unassembled WGS sequence"/>
</dbReference>
<accession>A0A2V0NYH3</accession>
<evidence type="ECO:0000256" key="2">
    <source>
        <dbReference type="ARBA" id="ARBA00009045"/>
    </source>
</evidence>
<dbReference type="GO" id="GO:0016020">
    <property type="term" value="C:membrane"/>
    <property type="evidence" value="ECO:0007669"/>
    <property type="project" value="UniProtKB-SubCell"/>
</dbReference>
<evidence type="ECO:0000256" key="7">
    <source>
        <dbReference type="ARBA" id="ARBA00023136"/>
    </source>
</evidence>
<dbReference type="EMBL" id="BDRX01000034">
    <property type="protein sequence ID" value="GBF92666.1"/>
    <property type="molecule type" value="Genomic_DNA"/>
</dbReference>
<keyword evidence="4 9" id="KW-0812">Transmembrane</keyword>
<dbReference type="PANTHER" id="PTHR43066">
    <property type="entry name" value="RHOMBOID-RELATED PROTEIN"/>
    <property type="match status" value="1"/>
</dbReference>
<keyword evidence="5" id="KW-0378">Hydrolase</keyword>
<keyword evidence="6 9" id="KW-1133">Transmembrane helix</keyword>
<feature type="transmembrane region" description="Helical" evidence="9">
    <location>
        <begin position="96"/>
        <end position="117"/>
    </location>
</feature>
<evidence type="ECO:0000256" key="8">
    <source>
        <dbReference type="SAM" id="MobiDB-lite"/>
    </source>
</evidence>
<dbReference type="OrthoDB" id="10257275at2759"/>
<evidence type="ECO:0000256" key="1">
    <source>
        <dbReference type="ARBA" id="ARBA00004141"/>
    </source>
</evidence>
<dbReference type="SUPFAM" id="SSF144091">
    <property type="entry name" value="Rhomboid-like"/>
    <property type="match status" value="1"/>
</dbReference>
<protein>
    <recommendedName>
        <fullName evidence="10">Peptidase S54 rhomboid domain-containing protein</fullName>
    </recommendedName>
</protein>
<comment type="similarity">
    <text evidence="2">Belongs to the peptidase S54 family.</text>
</comment>
<evidence type="ECO:0000313" key="12">
    <source>
        <dbReference type="Proteomes" id="UP000247498"/>
    </source>
</evidence>
<evidence type="ECO:0000256" key="4">
    <source>
        <dbReference type="ARBA" id="ARBA00022692"/>
    </source>
</evidence>
<keyword evidence="12" id="KW-1185">Reference proteome</keyword>
<feature type="region of interest" description="Disordered" evidence="8">
    <location>
        <begin position="343"/>
        <end position="418"/>
    </location>
</feature>
<feature type="transmembrane region" description="Helical" evidence="9">
    <location>
        <begin position="62"/>
        <end position="84"/>
    </location>
</feature>
<feature type="compositionally biased region" description="Pro residues" evidence="8">
    <location>
        <begin position="408"/>
        <end position="418"/>
    </location>
</feature>
<feature type="compositionally biased region" description="Gly residues" evidence="8">
    <location>
        <begin position="377"/>
        <end position="386"/>
    </location>
</feature>
<dbReference type="GO" id="GO:0004252">
    <property type="term" value="F:serine-type endopeptidase activity"/>
    <property type="evidence" value="ECO:0007669"/>
    <property type="project" value="InterPro"/>
</dbReference>
<evidence type="ECO:0000256" key="6">
    <source>
        <dbReference type="ARBA" id="ARBA00022989"/>
    </source>
</evidence>
<name>A0A2V0NYH3_9CHLO</name>
<dbReference type="InterPro" id="IPR035952">
    <property type="entry name" value="Rhomboid-like_sf"/>
</dbReference>
<evidence type="ECO:0000256" key="3">
    <source>
        <dbReference type="ARBA" id="ARBA00022670"/>
    </source>
</evidence>
<evidence type="ECO:0000256" key="9">
    <source>
        <dbReference type="SAM" id="Phobius"/>
    </source>
</evidence>
<keyword evidence="3" id="KW-0645">Protease</keyword>
<dbReference type="GO" id="GO:0006508">
    <property type="term" value="P:proteolysis"/>
    <property type="evidence" value="ECO:0007669"/>
    <property type="project" value="UniProtKB-KW"/>
</dbReference>
<dbReference type="InParanoid" id="A0A2V0NYH3"/>
<evidence type="ECO:0000256" key="5">
    <source>
        <dbReference type="ARBA" id="ARBA00022801"/>
    </source>
</evidence>